<keyword evidence="11" id="KW-1185">Reference proteome</keyword>
<feature type="DNA-binding region" description="HMG box" evidence="7">
    <location>
        <begin position="297"/>
        <end position="350"/>
    </location>
</feature>
<dbReference type="EMBL" id="ADBJ01000031">
    <property type="protein sequence ID" value="EFA80129.1"/>
    <property type="molecule type" value="Genomic_DNA"/>
</dbReference>
<dbReference type="GO" id="GO:0005634">
    <property type="term" value="C:nucleus"/>
    <property type="evidence" value="ECO:0007669"/>
    <property type="project" value="UniProtKB-SubCell"/>
</dbReference>
<dbReference type="GeneID" id="31362432"/>
<dbReference type="AlphaFoldDB" id="D3BDZ8"/>
<dbReference type="Proteomes" id="UP000001396">
    <property type="component" value="Unassembled WGS sequence"/>
</dbReference>
<dbReference type="Gene3D" id="6.10.160.20">
    <property type="match status" value="1"/>
</dbReference>
<evidence type="ECO:0000256" key="6">
    <source>
        <dbReference type="ARBA" id="ARBA00023242"/>
    </source>
</evidence>
<evidence type="ECO:0000256" key="3">
    <source>
        <dbReference type="ARBA" id="ARBA00022491"/>
    </source>
</evidence>
<evidence type="ECO:0000256" key="7">
    <source>
        <dbReference type="PROSITE-ProRule" id="PRU00267"/>
    </source>
</evidence>
<dbReference type="Pfam" id="PF13867">
    <property type="entry name" value="SAP30_Sin3_bdg"/>
    <property type="match status" value="1"/>
</dbReference>
<dbReference type="InterPro" id="IPR025718">
    <property type="entry name" value="SAP30_Sin3-bd"/>
</dbReference>
<dbReference type="InterPro" id="IPR036910">
    <property type="entry name" value="HMG_box_dom_sf"/>
</dbReference>
<dbReference type="PANTHER" id="PTHR13286:SF23">
    <property type="entry name" value="HISTONE DEACETYLASE COMPLEX SUBUNIT SAP30 SIN3 BINDING DOMAIN-CONTAINING PROTEIN"/>
    <property type="match status" value="1"/>
</dbReference>
<evidence type="ECO:0000259" key="9">
    <source>
        <dbReference type="PROSITE" id="PS50118"/>
    </source>
</evidence>
<feature type="compositionally biased region" description="Polar residues" evidence="8">
    <location>
        <begin position="186"/>
        <end position="197"/>
    </location>
</feature>
<evidence type="ECO:0000256" key="2">
    <source>
        <dbReference type="ARBA" id="ARBA00006283"/>
    </source>
</evidence>
<evidence type="ECO:0000256" key="5">
    <source>
        <dbReference type="ARBA" id="ARBA00023163"/>
    </source>
</evidence>
<feature type="domain" description="HMG box" evidence="9">
    <location>
        <begin position="297"/>
        <end position="350"/>
    </location>
</feature>
<comment type="caution">
    <text evidence="10">The sequence shown here is derived from an EMBL/GenBank/DDBJ whole genome shotgun (WGS) entry which is preliminary data.</text>
</comment>
<dbReference type="RefSeq" id="XP_020432249.1">
    <property type="nucleotide sequence ID" value="XM_020577801.1"/>
</dbReference>
<name>D3BDZ8_HETP5</name>
<keyword evidence="5" id="KW-0804">Transcription</keyword>
<dbReference type="InterPro" id="IPR024145">
    <property type="entry name" value="His_deAcase_SAP30/SAP30L"/>
</dbReference>
<dbReference type="SUPFAM" id="SSF47095">
    <property type="entry name" value="HMG-box"/>
    <property type="match status" value="2"/>
</dbReference>
<evidence type="ECO:0000256" key="4">
    <source>
        <dbReference type="ARBA" id="ARBA00023015"/>
    </source>
</evidence>
<reference evidence="10 11" key="1">
    <citation type="journal article" date="2011" name="Genome Res.">
        <title>Phylogeny-wide analysis of social amoeba genomes highlights ancient origins for complex intercellular communication.</title>
        <authorList>
            <person name="Heidel A.J."/>
            <person name="Lawal H.M."/>
            <person name="Felder M."/>
            <person name="Schilde C."/>
            <person name="Helps N.R."/>
            <person name="Tunggal B."/>
            <person name="Rivero F."/>
            <person name="John U."/>
            <person name="Schleicher M."/>
            <person name="Eichinger L."/>
            <person name="Platzer M."/>
            <person name="Noegel A.A."/>
            <person name="Schaap P."/>
            <person name="Gloeckner G."/>
        </authorList>
    </citation>
    <scope>NUCLEOTIDE SEQUENCE [LARGE SCALE GENOMIC DNA]</scope>
    <source>
        <strain evidence="11">ATCC 26659 / Pp 5 / PN500</strain>
    </source>
</reference>
<dbReference type="InterPro" id="IPR038291">
    <property type="entry name" value="SAP30_C_sf"/>
</dbReference>
<keyword evidence="4" id="KW-0805">Transcription regulation</keyword>
<dbReference type="PROSITE" id="PS50118">
    <property type="entry name" value="HMG_BOX_2"/>
    <property type="match status" value="1"/>
</dbReference>
<sequence length="371" mass="42127">MDTKILHANNNILISNNNANVIGSNGTKRKSSTPSMPVNMVHYSNGNSINGSGVHIGNGNNSAFGAFTTTQQQQMMTISKGACSKCGGKRKHSKACIYRKKEDDDDLLSPISSSQKDVIQRLDVSALKRYKKHYRLKTKHNSTKDELASAVRLHFDGLPVNEGEIIENFMSAAGSTTATSTNNSSVIDNILSSSNPTNEKEQRRKLREERKQLKLEEKQKKLEEKVDKLLKKRLTPKRPVSSFNLFIKENIVARGGMREAVKFWNHLEADKKSEYERRAREMTKEAEQSNQQVLQPPKRPLSAFQRYAKYMDGKQTAGQWKLLSDLEKKDFLEGAKQDEIEYKQKLDEYETYVGRIKDEIRVSLDSPSHTQ</sequence>
<accession>D3BDZ8</accession>
<dbReference type="SMART" id="SM00398">
    <property type="entry name" value="HMG"/>
    <property type="match status" value="2"/>
</dbReference>
<organism evidence="10 11">
    <name type="scientific">Heterostelium pallidum (strain ATCC 26659 / Pp 5 / PN500)</name>
    <name type="common">Cellular slime mold</name>
    <name type="synonym">Polysphondylium pallidum</name>
    <dbReference type="NCBI Taxonomy" id="670386"/>
    <lineage>
        <taxon>Eukaryota</taxon>
        <taxon>Amoebozoa</taxon>
        <taxon>Evosea</taxon>
        <taxon>Eumycetozoa</taxon>
        <taxon>Dictyostelia</taxon>
        <taxon>Acytosteliales</taxon>
        <taxon>Acytosteliaceae</taxon>
        <taxon>Heterostelium</taxon>
    </lineage>
</organism>
<evidence type="ECO:0000313" key="11">
    <source>
        <dbReference type="Proteomes" id="UP000001396"/>
    </source>
</evidence>
<gene>
    <name evidence="10" type="ORF">PPL_06951</name>
</gene>
<proteinExistence type="inferred from homology"/>
<evidence type="ECO:0000313" key="10">
    <source>
        <dbReference type="EMBL" id="EFA80129.1"/>
    </source>
</evidence>
<comment type="similarity">
    <text evidence="2">Belongs to the SAP30 family.</text>
</comment>
<dbReference type="STRING" id="670386.D3BDZ8"/>
<dbReference type="InParanoid" id="D3BDZ8"/>
<keyword evidence="6 7" id="KW-0539">Nucleus</keyword>
<feature type="region of interest" description="Disordered" evidence="8">
    <location>
        <begin position="177"/>
        <end position="206"/>
    </location>
</feature>
<comment type="subcellular location">
    <subcellularLocation>
        <location evidence="1">Nucleus</location>
    </subcellularLocation>
</comment>
<keyword evidence="3" id="KW-0678">Repressor</keyword>
<dbReference type="PANTHER" id="PTHR13286">
    <property type="entry name" value="SAP30"/>
    <property type="match status" value="1"/>
</dbReference>
<evidence type="ECO:0000256" key="1">
    <source>
        <dbReference type="ARBA" id="ARBA00004123"/>
    </source>
</evidence>
<keyword evidence="7" id="KW-0238">DNA-binding</keyword>
<evidence type="ECO:0000256" key="8">
    <source>
        <dbReference type="SAM" id="MobiDB-lite"/>
    </source>
</evidence>
<dbReference type="InterPro" id="IPR009071">
    <property type="entry name" value="HMG_box_dom"/>
</dbReference>
<dbReference type="GO" id="GO:0003677">
    <property type="term" value="F:DNA binding"/>
    <property type="evidence" value="ECO:0007669"/>
    <property type="project" value="UniProtKB-UniRule"/>
</dbReference>
<protein>
    <recommendedName>
        <fullName evidence="9">HMG box domain-containing protein</fullName>
    </recommendedName>
</protein>